<comment type="subunit">
    <text evidence="7">Part of the 50S ribosomal subunit. Forms a cluster with proteins L14 and L19.</text>
</comment>
<dbReference type="GO" id="GO:0005840">
    <property type="term" value="C:ribosome"/>
    <property type="evidence" value="ECO:0007669"/>
    <property type="project" value="UniProtKB-KW"/>
</dbReference>
<dbReference type="RefSeq" id="WP_129734341.1">
    <property type="nucleotide sequence ID" value="NZ_PRLM01000001.1"/>
</dbReference>
<dbReference type="EMBL" id="PRLM01000001">
    <property type="protein sequence ID" value="RYC75162.1"/>
    <property type="molecule type" value="Genomic_DNA"/>
</dbReference>
<organism evidence="8 9">
    <name type="scientific">Candidatus Nanosyncoccus alces</name>
    <dbReference type="NCBI Taxonomy" id="2171997"/>
    <lineage>
        <taxon>Bacteria</taxon>
        <taxon>Candidatus Saccharimonadota</taxon>
        <taxon>Candidatus Nanosyncoccalia</taxon>
        <taxon>Candidatus Nanosyncoccales</taxon>
        <taxon>Candidatus Nanosyncoccaceae</taxon>
        <taxon>Candidatus Nanosyncoccus</taxon>
    </lineage>
</organism>
<evidence type="ECO:0000256" key="2">
    <source>
        <dbReference type="ARBA" id="ARBA00022730"/>
    </source>
</evidence>
<comment type="caution">
    <text evidence="8">The sequence shown here is derived from an EMBL/GenBank/DDBJ whole genome shotgun (WGS) entry which is preliminary data.</text>
</comment>
<evidence type="ECO:0000256" key="4">
    <source>
        <dbReference type="ARBA" id="ARBA00022980"/>
    </source>
</evidence>
<dbReference type="Gene3D" id="2.40.30.10">
    <property type="entry name" value="Translation factors"/>
    <property type="match status" value="1"/>
</dbReference>
<keyword evidence="9" id="KW-1185">Reference proteome</keyword>
<keyword evidence="4 7" id="KW-0689">Ribosomal protein</keyword>
<dbReference type="SUPFAM" id="SSF50447">
    <property type="entry name" value="Translation proteins"/>
    <property type="match status" value="1"/>
</dbReference>
<dbReference type="InterPro" id="IPR019927">
    <property type="entry name" value="Ribosomal_uL3_bac/org-type"/>
</dbReference>
<reference evidence="8 9" key="2">
    <citation type="journal article" date="2020" name="Cell Rep.">
        <title>Acquisition and Adaptation of Ultra-small Parasitic Reduced Genome Bacteria to Mammalian Hosts.</title>
        <authorList>
            <person name="McLean J.S."/>
            <person name="Bor B."/>
            <person name="Kerns K.A."/>
            <person name="Liu Q."/>
            <person name="To T.T."/>
            <person name="Solden L."/>
            <person name="Hendrickson E.L."/>
            <person name="Wrighton K."/>
            <person name="Shi W."/>
            <person name="He X."/>
        </authorList>
    </citation>
    <scope>NUCLEOTIDE SEQUENCE [LARGE SCALE GENOMIC DNA]</scope>
    <source>
        <strain evidence="8 9">TM7_G3_2_Rum_HOT_351B</strain>
    </source>
</reference>
<evidence type="ECO:0000256" key="3">
    <source>
        <dbReference type="ARBA" id="ARBA00022884"/>
    </source>
</evidence>
<dbReference type="InterPro" id="IPR009000">
    <property type="entry name" value="Transl_B-barrel_sf"/>
</dbReference>
<keyword evidence="2 7" id="KW-0699">rRNA-binding</keyword>
<dbReference type="Pfam" id="PF00297">
    <property type="entry name" value="Ribosomal_L3"/>
    <property type="match status" value="1"/>
</dbReference>
<evidence type="ECO:0000256" key="5">
    <source>
        <dbReference type="ARBA" id="ARBA00023274"/>
    </source>
</evidence>
<dbReference type="Proteomes" id="UP001191019">
    <property type="component" value="Unassembled WGS sequence"/>
</dbReference>
<keyword evidence="5 7" id="KW-0687">Ribonucleoprotein</keyword>
<dbReference type="HAMAP" id="MF_01325_B">
    <property type="entry name" value="Ribosomal_uL3_B"/>
    <property type="match status" value="1"/>
</dbReference>
<dbReference type="PANTHER" id="PTHR11229:SF16">
    <property type="entry name" value="LARGE RIBOSOMAL SUBUNIT PROTEIN UL3C"/>
    <property type="match status" value="1"/>
</dbReference>
<protein>
    <recommendedName>
        <fullName evidence="6 7">Large ribosomal subunit protein uL3</fullName>
    </recommendedName>
</protein>
<comment type="function">
    <text evidence="7">One of the primary rRNA binding proteins, it binds directly near the 3'-end of the 23S rRNA, where it nucleates assembly of the 50S subunit.</text>
</comment>
<evidence type="ECO:0000256" key="6">
    <source>
        <dbReference type="ARBA" id="ARBA00035243"/>
    </source>
</evidence>
<reference evidence="8 9" key="1">
    <citation type="journal article" date="2018" name="bioRxiv">
        <title>Evidence of independent acquisition and adaption of ultra-small bacteria to human hosts across the highly diverse yet reduced genomes of the phylum Saccharibacteria.</title>
        <authorList>
            <person name="McLean J.S."/>
            <person name="Bor B."/>
            <person name="To T.T."/>
            <person name="Liu Q."/>
            <person name="Kearns K.A."/>
            <person name="Solden L.M."/>
            <person name="Wrighton K.C."/>
            <person name="He X."/>
            <person name="Shi W."/>
        </authorList>
    </citation>
    <scope>NUCLEOTIDE SEQUENCE [LARGE SCALE GENOMIC DNA]</scope>
    <source>
        <strain evidence="8 9">TM7_G3_2_Rum_HOT_351B</strain>
    </source>
</reference>
<dbReference type="PANTHER" id="PTHR11229">
    <property type="entry name" value="50S RIBOSOMAL PROTEIN L3"/>
    <property type="match status" value="1"/>
</dbReference>
<evidence type="ECO:0000256" key="1">
    <source>
        <dbReference type="ARBA" id="ARBA00006540"/>
    </source>
</evidence>
<name>A0ABY0FQ29_9BACT</name>
<keyword evidence="3 7" id="KW-0694">RNA-binding</keyword>
<proteinExistence type="inferred from homology"/>
<dbReference type="InterPro" id="IPR000597">
    <property type="entry name" value="Ribosomal_uL3"/>
</dbReference>
<gene>
    <name evidence="7 8" type="primary">rplC</name>
    <name evidence="8" type="ORF">G3RUM_00105</name>
</gene>
<evidence type="ECO:0000313" key="8">
    <source>
        <dbReference type="EMBL" id="RYC75162.1"/>
    </source>
</evidence>
<dbReference type="NCBIfam" id="TIGR03625">
    <property type="entry name" value="L3_bact"/>
    <property type="match status" value="1"/>
</dbReference>
<dbReference type="Gene3D" id="3.30.160.810">
    <property type="match status" value="1"/>
</dbReference>
<sequence>MQVILGTKIGMTQIIGEDGVVTPVTILQAGPCAVTQIKTVQTDGYNAVQVGYGQGKNLSKSVTGHVKKAGENINPKVLKEFRVDELPEGVKLGDALTVESFKLGDKVAVTGTSKGKGYAGTVKRWNFNESRNTHGFKGNIRRVGSIGSMYPQKVFKGKKMPGRMGHDQVTVKNLVVAYIDVENNLIGLKGAVPGPKKGIVSVEGKE</sequence>
<evidence type="ECO:0000313" key="9">
    <source>
        <dbReference type="Proteomes" id="UP001191019"/>
    </source>
</evidence>
<evidence type="ECO:0000256" key="7">
    <source>
        <dbReference type="HAMAP-Rule" id="MF_01325"/>
    </source>
</evidence>
<comment type="similarity">
    <text evidence="1 7">Belongs to the universal ribosomal protein uL3 family.</text>
</comment>
<accession>A0ABY0FQ29</accession>